<dbReference type="PANTHER" id="PTHR43003">
    <property type="entry name" value="DNA-3-METHYLADENINE GLYCOSYLASE"/>
    <property type="match status" value="1"/>
</dbReference>
<evidence type="ECO:0000256" key="3">
    <source>
        <dbReference type="ARBA" id="ARBA00022763"/>
    </source>
</evidence>
<dbReference type="EMBL" id="AFOY02000014">
    <property type="protein sequence ID" value="EXF94238.1"/>
    <property type="molecule type" value="Genomic_DNA"/>
</dbReference>
<evidence type="ECO:0000256" key="4">
    <source>
        <dbReference type="ARBA" id="ARBA00023204"/>
    </source>
</evidence>
<dbReference type="Pfam" id="PF00730">
    <property type="entry name" value="HhH-GPD"/>
    <property type="match status" value="1"/>
</dbReference>
<accession>A0A010STG3</accession>
<dbReference type="InterPro" id="IPR023170">
    <property type="entry name" value="HhH_base_excis_C"/>
</dbReference>
<dbReference type="AlphaFoldDB" id="A0A010STG3"/>
<dbReference type="RefSeq" id="WP_024264888.1">
    <property type="nucleotide sequence ID" value="NZ_AFOY02000014.1"/>
</dbReference>
<feature type="domain" description="HhH-GPD" evidence="5">
    <location>
        <begin position="128"/>
        <end position="284"/>
    </location>
</feature>
<dbReference type="eggNOG" id="COG0122">
    <property type="taxonomic scope" value="Bacteria"/>
</dbReference>
<dbReference type="HOGENOM" id="CLU_000445_72_3_6"/>
<dbReference type="GO" id="GO:0043916">
    <property type="term" value="F:DNA-7-methylguanine glycosylase activity"/>
    <property type="evidence" value="ECO:0007669"/>
    <property type="project" value="TreeGrafter"/>
</dbReference>
<dbReference type="PATRIC" id="fig|1042209.11.peg.2854"/>
<dbReference type="GO" id="GO:0006285">
    <property type="term" value="P:base-excision repair, AP site formation"/>
    <property type="evidence" value="ECO:0007669"/>
    <property type="project" value="TreeGrafter"/>
</dbReference>
<dbReference type="eggNOG" id="COG2169">
    <property type="taxonomic scope" value="Bacteria"/>
</dbReference>
<evidence type="ECO:0000313" key="8">
    <source>
        <dbReference type="Proteomes" id="UP000022611"/>
    </source>
</evidence>
<comment type="catalytic activity">
    <reaction evidence="1">
        <text>Hydrolysis of alkylated DNA, releasing 3-methyladenine, 3-methylguanine, 7-methylguanine and 7-methyladenine.</text>
        <dbReference type="EC" id="3.2.2.21"/>
    </reaction>
</comment>
<dbReference type="InterPro" id="IPR003265">
    <property type="entry name" value="HhH-GPD_domain"/>
</dbReference>
<organism evidence="7 8">
    <name type="scientific">Pseudomonas fluorescens HK44</name>
    <dbReference type="NCBI Taxonomy" id="1042209"/>
    <lineage>
        <taxon>Bacteria</taxon>
        <taxon>Pseudomonadati</taxon>
        <taxon>Pseudomonadota</taxon>
        <taxon>Gammaproteobacteria</taxon>
        <taxon>Pseudomonadales</taxon>
        <taxon>Pseudomonadaceae</taxon>
        <taxon>Pseudomonas</taxon>
    </lineage>
</organism>
<evidence type="ECO:0000256" key="1">
    <source>
        <dbReference type="ARBA" id="ARBA00000086"/>
    </source>
</evidence>
<dbReference type="CDD" id="cd00056">
    <property type="entry name" value="ENDO3c"/>
    <property type="match status" value="1"/>
</dbReference>
<feature type="domain" description="DNA-3-methyladenine glycosylase AlkA N-terminal" evidence="6">
    <location>
        <begin position="2"/>
        <end position="118"/>
    </location>
</feature>
<dbReference type="SMART" id="SM00478">
    <property type="entry name" value="ENDO3c"/>
    <property type="match status" value="1"/>
</dbReference>
<dbReference type="SUPFAM" id="SSF48150">
    <property type="entry name" value="DNA-glycosylase"/>
    <property type="match status" value="1"/>
</dbReference>
<dbReference type="EC" id="3.2.2.21" evidence="2"/>
<dbReference type="GO" id="GO:0006307">
    <property type="term" value="P:DNA alkylation repair"/>
    <property type="evidence" value="ECO:0007669"/>
    <property type="project" value="TreeGrafter"/>
</dbReference>
<keyword evidence="4" id="KW-0234">DNA repair</keyword>
<dbReference type="SUPFAM" id="SSF55945">
    <property type="entry name" value="TATA-box binding protein-like"/>
    <property type="match status" value="1"/>
</dbReference>
<evidence type="ECO:0000259" key="5">
    <source>
        <dbReference type="SMART" id="SM00478"/>
    </source>
</evidence>
<dbReference type="Gene3D" id="1.10.1670.10">
    <property type="entry name" value="Helix-hairpin-Helix base-excision DNA repair enzymes (C-terminal)"/>
    <property type="match status" value="1"/>
</dbReference>
<dbReference type="SMART" id="SM01009">
    <property type="entry name" value="AlkA_N"/>
    <property type="match status" value="1"/>
</dbReference>
<dbReference type="GO" id="GO:0032993">
    <property type="term" value="C:protein-DNA complex"/>
    <property type="evidence" value="ECO:0007669"/>
    <property type="project" value="TreeGrafter"/>
</dbReference>
<reference evidence="7 8" key="1">
    <citation type="journal article" date="2011" name="J. Bacteriol.">
        <title>Draft genome sequence of the polycyclic aromatic hydrocarbon-degrading, genetically engineered bioluminescent bioreporter Pseudomonas fluorescens HK44.</title>
        <authorList>
            <person name="Chauhan A."/>
            <person name="Layton A.C."/>
            <person name="Williams D.E."/>
            <person name="Smartt A.E."/>
            <person name="Ripp S."/>
            <person name="Karpinets T.V."/>
            <person name="Brown S.D."/>
            <person name="Sayler G.S."/>
        </authorList>
    </citation>
    <scope>NUCLEOTIDE SEQUENCE [LARGE SCALE GENOMIC DNA]</scope>
    <source>
        <strain evidence="7 8">HK44</strain>
    </source>
</reference>
<dbReference type="InterPro" id="IPR051912">
    <property type="entry name" value="Alkylbase_DNA_Glycosylase/TA"/>
</dbReference>
<proteinExistence type="predicted"/>
<dbReference type="Gene3D" id="1.10.340.30">
    <property type="entry name" value="Hypothetical protein, domain 2"/>
    <property type="match status" value="1"/>
</dbReference>
<evidence type="ECO:0000313" key="7">
    <source>
        <dbReference type="EMBL" id="EXF94238.1"/>
    </source>
</evidence>
<dbReference type="Proteomes" id="UP000022611">
    <property type="component" value="Unassembled WGS sequence"/>
</dbReference>
<comment type="caution">
    <text evidence="7">The sequence shown here is derived from an EMBL/GenBank/DDBJ whole genome shotgun (WGS) entry which is preliminary data.</text>
</comment>
<dbReference type="InterPro" id="IPR037046">
    <property type="entry name" value="AlkA_N_sf"/>
</dbReference>
<keyword evidence="3" id="KW-0227">DNA damage</keyword>
<protein>
    <recommendedName>
        <fullName evidence="2">DNA-3-methyladenine glycosylase II</fullName>
        <ecNumber evidence="2">3.2.2.21</ecNumber>
    </recommendedName>
</protein>
<dbReference type="GO" id="GO:0032131">
    <property type="term" value="F:alkylated DNA binding"/>
    <property type="evidence" value="ECO:0007669"/>
    <property type="project" value="TreeGrafter"/>
</dbReference>
<dbReference type="Gene3D" id="3.30.310.20">
    <property type="entry name" value="DNA-3-methyladenine glycosylase AlkA, N-terminal domain"/>
    <property type="match status" value="1"/>
</dbReference>
<dbReference type="Pfam" id="PF06029">
    <property type="entry name" value="AlkA_N"/>
    <property type="match status" value="1"/>
</dbReference>
<dbReference type="GO" id="GO:0005737">
    <property type="term" value="C:cytoplasm"/>
    <property type="evidence" value="ECO:0007669"/>
    <property type="project" value="TreeGrafter"/>
</dbReference>
<dbReference type="OrthoDB" id="9811249at2"/>
<dbReference type="InterPro" id="IPR010316">
    <property type="entry name" value="AlkA_N"/>
</dbReference>
<dbReference type="PANTHER" id="PTHR43003:SF13">
    <property type="entry name" value="DNA-3-METHYLADENINE GLYCOSYLASE 2"/>
    <property type="match status" value="1"/>
</dbReference>
<gene>
    <name evidence="7" type="ORF">HK44_002530</name>
</gene>
<sequence>MRLLLDYQPPYDWPAMLGFLSARAIAGMESVVDGVYSRSISLNGVHGTFSITPAADDTLDVRLCFPDASVVPEIVTRLRRMFDLDADLPRVHQQLAVDPLMARLIAERPGLRVPGAWDGLELAIRAVLGQQITVSAAIKLAGKLVAQYGKPLPSPLSGLTHVFPEAAVLAAADLATLGMPKSRGRTLSGVAQALLDDPLLFDPGRDDGVARLLALWGIGDWTAQYIALRQMREMDAFPSGDVGLINALAALEGGPVTPRELLARAEAWRPCRAYAAQVLWTSLVRAD</sequence>
<dbReference type="InterPro" id="IPR011257">
    <property type="entry name" value="DNA_glycosylase"/>
</dbReference>
<name>A0A010STG3_PSEFL</name>
<dbReference type="GO" id="GO:0008725">
    <property type="term" value="F:DNA-3-methyladenine glycosylase activity"/>
    <property type="evidence" value="ECO:0007669"/>
    <property type="project" value="TreeGrafter"/>
</dbReference>
<evidence type="ECO:0000256" key="2">
    <source>
        <dbReference type="ARBA" id="ARBA00012000"/>
    </source>
</evidence>
<evidence type="ECO:0000259" key="6">
    <source>
        <dbReference type="SMART" id="SM01009"/>
    </source>
</evidence>